<dbReference type="PANTHER" id="PTHR23026">
    <property type="entry name" value="NADPH NITROREDUCTASE"/>
    <property type="match status" value="1"/>
</dbReference>
<accession>A0A081BU44</accession>
<evidence type="ECO:0000259" key="1">
    <source>
        <dbReference type="Pfam" id="PF00881"/>
    </source>
</evidence>
<evidence type="ECO:0000313" key="2">
    <source>
        <dbReference type="EMBL" id="GAK55849.1"/>
    </source>
</evidence>
<dbReference type="STRING" id="1499967.U27_02810"/>
<dbReference type="eggNOG" id="COG0778">
    <property type="taxonomic scope" value="Bacteria"/>
</dbReference>
<feature type="domain" description="Nitroreductase" evidence="1">
    <location>
        <begin position="66"/>
        <end position="152"/>
    </location>
</feature>
<reference evidence="2" key="1">
    <citation type="journal article" date="2015" name="PeerJ">
        <title>First genomic representation of candidate bacterial phylum KSB3 points to enhanced environmental sensing as a trigger of wastewater bulking.</title>
        <authorList>
            <person name="Sekiguchi Y."/>
            <person name="Ohashi A."/>
            <person name="Parks D.H."/>
            <person name="Yamauchi T."/>
            <person name="Tyson G.W."/>
            <person name="Hugenholtz P."/>
        </authorList>
    </citation>
    <scope>NUCLEOTIDE SEQUENCE [LARGE SCALE GENOMIC DNA]</scope>
</reference>
<dbReference type="CDD" id="cd02150">
    <property type="entry name" value="nitroreductase"/>
    <property type="match status" value="1"/>
</dbReference>
<sequence length="173" mass="19398">MDGLSMIFERKSVRHFQPNKSVSKEDLTTLVKAGMAAPSAVNKRPWAFVVITRRETLDTLGEHLPYAKMLKQAPAAIVVCGDLHNALPDDWQEFWIQDCSAATQNILLAAEALHLGAVWTAAYPAEDRIDTVRQALALPEHIIPLNVIPIGYPAGNDKPKDKWNPDNVHWERW</sequence>
<dbReference type="Pfam" id="PF00881">
    <property type="entry name" value="Nitroreductase"/>
    <property type="match status" value="2"/>
</dbReference>
<dbReference type="GO" id="GO:0016491">
    <property type="term" value="F:oxidoreductase activity"/>
    <property type="evidence" value="ECO:0007669"/>
    <property type="project" value="InterPro"/>
</dbReference>
<keyword evidence="3" id="KW-1185">Reference proteome</keyword>
<dbReference type="InterPro" id="IPR029479">
    <property type="entry name" value="Nitroreductase"/>
</dbReference>
<dbReference type="Gene3D" id="3.40.109.10">
    <property type="entry name" value="NADH Oxidase"/>
    <property type="match status" value="1"/>
</dbReference>
<evidence type="ECO:0000313" key="3">
    <source>
        <dbReference type="Proteomes" id="UP000030661"/>
    </source>
</evidence>
<dbReference type="EMBL" id="DF820464">
    <property type="protein sequence ID" value="GAK55849.1"/>
    <property type="molecule type" value="Genomic_DNA"/>
</dbReference>
<feature type="domain" description="Nitroreductase" evidence="1">
    <location>
        <begin position="8"/>
        <end position="63"/>
    </location>
</feature>
<protein>
    <submittedName>
        <fullName evidence="2">Nitroreductase</fullName>
    </submittedName>
</protein>
<dbReference type="HOGENOM" id="CLU_070764_7_3_0"/>
<dbReference type="AlphaFoldDB" id="A0A081BU44"/>
<dbReference type="InterPro" id="IPR050627">
    <property type="entry name" value="Nitroreductase/BluB"/>
</dbReference>
<dbReference type="PANTHER" id="PTHR23026:SF123">
    <property type="entry name" value="NAD(P)H NITROREDUCTASE RV3131-RELATED"/>
    <property type="match status" value="1"/>
</dbReference>
<proteinExistence type="predicted"/>
<name>A0A081BU44_VECG1</name>
<dbReference type="SUPFAM" id="SSF55469">
    <property type="entry name" value="FMN-dependent nitroreductase-like"/>
    <property type="match status" value="1"/>
</dbReference>
<dbReference type="InterPro" id="IPR000415">
    <property type="entry name" value="Nitroreductase-like"/>
</dbReference>
<dbReference type="Proteomes" id="UP000030661">
    <property type="component" value="Unassembled WGS sequence"/>
</dbReference>
<organism evidence="2">
    <name type="scientific">Vecturithrix granuli</name>
    <dbReference type="NCBI Taxonomy" id="1499967"/>
    <lineage>
        <taxon>Bacteria</taxon>
        <taxon>Candidatus Moduliflexota</taxon>
        <taxon>Candidatus Vecturitrichia</taxon>
        <taxon>Candidatus Vecturitrichales</taxon>
        <taxon>Candidatus Vecturitrichaceae</taxon>
        <taxon>Candidatus Vecturithrix</taxon>
    </lineage>
</organism>
<gene>
    <name evidence="2" type="ORF">U27_02810</name>
</gene>